<name>F0RUV1_SPHGB</name>
<sequence>MKVRYCSLLIVFITASLLFGSYSPEQIPLDSPLYEEVDLLYRLHGIPLPSASRPWNTNEAVQILNMLPQQTQYKALLEQAWQRIKTNKTDNFSAKVTPTIALEAYTHTNSADFTTFEDWMYSYDERDPLFDLTISLQFSPSFLFETSLQAGVGGYTERDETKNVPTYYGIGAILPYISNNDLRPIGPQLVESSYLYKRLFTTNLPTSGKELEADFPRHSQLTFAGPYYALSLGKGPVSWGQGSSGNLVIGDHISNHTSLSASFFSQNTKVQFLYLFFPDLSESNAGNRIFLGHRIEFRPLAWARFSISENIMANADNLSPQYLDPTYIYHNIFDAANVNSIASIEADLSPAKGLSLHGQFALDQLQLSSEKANTANAMAYLGGITYSWSHNQGYWTTQAEYASLDPAFYRRQNVDFLVARDLMKHQAHLEPMIIDYLGYQWGSDSKVYQAKLSYMRPNHFSLEGSVIVHRQGKLTYGAAHHVDSVSNNTDSPNVDGPSPSGDSITERLIIGLTGIYYTEWKNLDVYAQANWIGRRIYTKSTALYSSEASDLQLVFGMKFKF</sequence>
<organism evidence="1 2">
    <name type="scientific">Sphaerochaeta globosa (strain ATCC BAA-1886 / DSM 22777 / Buddy)</name>
    <name type="common">Spirochaeta sp. (strain Buddy)</name>
    <dbReference type="NCBI Taxonomy" id="158189"/>
    <lineage>
        <taxon>Bacteria</taxon>
        <taxon>Pseudomonadati</taxon>
        <taxon>Spirochaetota</taxon>
        <taxon>Spirochaetia</taxon>
        <taxon>Spirochaetales</taxon>
        <taxon>Sphaerochaetaceae</taxon>
        <taxon>Sphaerochaeta</taxon>
    </lineage>
</organism>
<dbReference type="InterPro" id="IPR038636">
    <property type="entry name" value="Wzi_sf"/>
</dbReference>
<dbReference type="AlphaFoldDB" id="F0RUV1"/>
<dbReference type="OrthoDB" id="366890at2"/>
<dbReference type="RefSeq" id="WP_013606382.1">
    <property type="nucleotide sequence ID" value="NC_015152.1"/>
</dbReference>
<evidence type="ECO:0000313" key="1">
    <source>
        <dbReference type="EMBL" id="ADY12529.1"/>
    </source>
</evidence>
<evidence type="ECO:0000313" key="2">
    <source>
        <dbReference type="Proteomes" id="UP000008466"/>
    </source>
</evidence>
<dbReference type="KEGG" id="sbu:SpiBuddy_0702"/>
<dbReference type="Gene3D" id="2.40.160.130">
    <property type="entry name" value="Capsule assembly protein Wzi"/>
    <property type="match status" value="1"/>
</dbReference>
<dbReference type="HOGENOM" id="CLU_032724_0_0_12"/>
<protein>
    <recommendedName>
        <fullName evidence="3">Capsule assembly protein Wzi</fullName>
    </recommendedName>
</protein>
<dbReference type="EMBL" id="CP002541">
    <property type="protein sequence ID" value="ADY12529.1"/>
    <property type="molecule type" value="Genomic_DNA"/>
</dbReference>
<reference evidence="2" key="1">
    <citation type="submission" date="2011-02" db="EMBL/GenBank/DDBJ databases">
        <title>Complete sequence of Spirochaeta sp. Buddy.</title>
        <authorList>
            <person name="Lucas S."/>
            <person name="Copeland A."/>
            <person name="Lapidus A."/>
            <person name="Cheng J.-F."/>
            <person name="Goodwin L."/>
            <person name="Pitluck S."/>
            <person name="Zeytun A."/>
            <person name="Detter J.C."/>
            <person name="Han C."/>
            <person name="Tapia R."/>
            <person name="Land M."/>
            <person name="Hauser L."/>
            <person name="Kyrpides N."/>
            <person name="Ivanova N."/>
            <person name="Mikhailova N."/>
            <person name="Pagani I."/>
            <person name="Ritalahti K.M."/>
            <person name="Loeffler F.E."/>
            <person name="Woyke T."/>
        </authorList>
    </citation>
    <scope>NUCLEOTIDE SEQUENCE [LARGE SCALE GENOMIC DNA]</scope>
    <source>
        <strain evidence="2">ATCC BAA-1886 / DSM 22777 / Buddy</strain>
    </source>
</reference>
<evidence type="ECO:0008006" key="3">
    <source>
        <dbReference type="Google" id="ProtNLM"/>
    </source>
</evidence>
<keyword evidence="2" id="KW-1185">Reference proteome</keyword>
<proteinExistence type="predicted"/>
<accession>F0RUV1</accession>
<gene>
    <name evidence="1" type="ordered locus">SpiBuddy_0702</name>
</gene>
<dbReference type="Proteomes" id="UP000008466">
    <property type="component" value="Chromosome"/>
</dbReference>
<dbReference type="STRING" id="158189.SpiBuddy_0702"/>